<sequence>MQSLRSKLSENFRSIDYAELRPKLAFVLRSNWHDDACRRKGGIPEIKKSARLVQGELEILNECCRQKRSAAKAAINQPDLIPSISINRFKIEPLIAIP</sequence>
<evidence type="ECO:0000313" key="2">
    <source>
        <dbReference type="Proteomes" id="UP000299102"/>
    </source>
</evidence>
<name>A0A4C1SY50_EUMVA</name>
<comment type="caution">
    <text evidence="1">The sequence shown here is derived from an EMBL/GenBank/DDBJ whole genome shotgun (WGS) entry which is preliminary data.</text>
</comment>
<keyword evidence="2" id="KW-1185">Reference proteome</keyword>
<organism evidence="1 2">
    <name type="scientific">Eumeta variegata</name>
    <name type="common">Bagworm moth</name>
    <name type="synonym">Eumeta japonica</name>
    <dbReference type="NCBI Taxonomy" id="151549"/>
    <lineage>
        <taxon>Eukaryota</taxon>
        <taxon>Metazoa</taxon>
        <taxon>Ecdysozoa</taxon>
        <taxon>Arthropoda</taxon>
        <taxon>Hexapoda</taxon>
        <taxon>Insecta</taxon>
        <taxon>Pterygota</taxon>
        <taxon>Neoptera</taxon>
        <taxon>Endopterygota</taxon>
        <taxon>Lepidoptera</taxon>
        <taxon>Glossata</taxon>
        <taxon>Ditrysia</taxon>
        <taxon>Tineoidea</taxon>
        <taxon>Psychidae</taxon>
        <taxon>Oiketicinae</taxon>
        <taxon>Eumeta</taxon>
    </lineage>
</organism>
<gene>
    <name evidence="1" type="ORF">EVAR_3558_1</name>
</gene>
<reference evidence="1 2" key="1">
    <citation type="journal article" date="2019" name="Commun. Biol.">
        <title>The bagworm genome reveals a unique fibroin gene that provides high tensile strength.</title>
        <authorList>
            <person name="Kono N."/>
            <person name="Nakamura H."/>
            <person name="Ohtoshi R."/>
            <person name="Tomita M."/>
            <person name="Numata K."/>
            <person name="Arakawa K."/>
        </authorList>
    </citation>
    <scope>NUCLEOTIDE SEQUENCE [LARGE SCALE GENOMIC DNA]</scope>
</reference>
<dbReference type="Proteomes" id="UP000299102">
    <property type="component" value="Unassembled WGS sequence"/>
</dbReference>
<protein>
    <submittedName>
        <fullName evidence="1">Uncharacterized protein</fullName>
    </submittedName>
</protein>
<accession>A0A4C1SY50</accession>
<evidence type="ECO:0000313" key="1">
    <source>
        <dbReference type="EMBL" id="GBP06197.1"/>
    </source>
</evidence>
<proteinExistence type="predicted"/>
<dbReference type="EMBL" id="BGZK01000021">
    <property type="protein sequence ID" value="GBP06197.1"/>
    <property type="molecule type" value="Genomic_DNA"/>
</dbReference>
<dbReference type="AlphaFoldDB" id="A0A4C1SY50"/>